<dbReference type="PROSITE" id="PS00389">
    <property type="entry name" value="ATPASE_DELTA"/>
    <property type="match status" value="1"/>
</dbReference>
<evidence type="ECO:0000256" key="8">
    <source>
        <dbReference type="HAMAP-Rule" id="MF_01416"/>
    </source>
</evidence>
<evidence type="ECO:0000256" key="7">
    <source>
        <dbReference type="ARBA" id="ARBA00023310"/>
    </source>
</evidence>
<comment type="function">
    <text evidence="8">This protein is part of the stalk that links CF(0) to CF(1). It either transmits conformational changes from CF(0) to CF(1) or is implicated in proton conduction.</text>
</comment>
<dbReference type="HAMAP" id="MF_01416">
    <property type="entry name" value="ATP_synth_delta_bact"/>
    <property type="match status" value="1"/>
</dbReference>
<evidence type="ECO:0000256" key="5">
    <source>
        <dbReference type="ARBA" id="ARBA00023136"/>
    </source>
</evidence>
<protein>
    <recommendedName>
        <fullName evidence="8">ATP synthase subunit delta</fullName>
    </recommendedName>
    <alternativeName>
        <fullName evidence="8">ATP synthase F(1) sector subunit delta</fullName>
    </alternativeName>
    <alternativeName>
        <fullName evidence="8">F-type ATPase subunit delta</fullName>
        <shortName evidence="8">F-ATPase subunit delta</shortName>
    </alternativeName>
</protein>
<dbReference type="SUPFAM" id="SSF47928">
    <property type="entry name" value="N-terminal domain of the delta subunit of the F1F0-ATP synthase"/>
    <property type="match status" value="1"/>
</dbReference>
<keyword evidence="2 8" id="KW-0813">Transport</keyword>
<dbReference type="InterPro" id="IPR000711">
    <property type="entry name" value="ATPase_OSCP/dsu"/>
</dbReference>
<reference evidence="9" key="1">
    <citation type="submission" date="2021-11" db="EMBL/GenBank/DDBJ databases">
        <title>The first genome sequence of unculturable Mycoplasma faucium obtained by de novo assembly of metagenomic reads.</title>
        <authorList>
            <person name="Sabat A.J."/>
            <person name="Bathoorn E."/>
            <person name="Akkerboom V."/>
            <person name="Friedrich A.W."/>
        </authorList>
    </citation>
    <scope>NUCLEOTIDE SEQUENCE [LARGE SCALE GENOMIC DNA]</scope>
    <source>
        <strain evidence="9">UMCG-MFM1</strain>
    </source>
</reference>
<proteinExistence type="inferred from homology"/>
<evidence type="ECO:0000256" key="2">
    <source>
        <dbReference type="ARBA" id="ARBA00022448"/>
    </source>
</evidence>
<evidence type="ECO:0000313" key="10">
    <source>
        <dbReference type="Proteomes" id="UP001622612"/>
    </source>
</evidence>
<evidence type="ECO:0000256" key="1">
    <source>
        <dbReference type="ARBA" id="ARBA00004370"/>
    </source>
</evidence>
<evidence type="ECO:0000256" key="3">
    <source>
        <dbReference type="ARBA" id="ARBA00022781"/>
    </source>
</evidence>
<keyword evidence="7 8" id="KW-0066">ATP synthesis</keyword>
<keyword evidence="8" id="KW-1003">Cell membrane</keyword>
<dbReference type="Proteomes" id="UP001622612">
    <property type="component" value="Chromosome"/>
</dbReference>
<dbReference type="NCBIfam" id="TIGR01145">
    <property type="entry name" value="ATP_synt_delta"/>
    <property type="match status" value="1"/>
</dbReference>
<organism evidence="9 10">
    <name type="scientific">Metamycoplasma faucium</name>
    <dbReference type="NCBI Taxonomy" id="56142"/>
    <lineage>
        <taxon>Bacteria</taxon>
        <taxon>Bacillati</taxon>
        <taxon>Mycoplasmatota</taxon>
        <taxon>Mycoplasmoidales</taxon>
        <taxon>Metamycoplasmataceae</taxon>
        <taxon>Metamycoplasma</taxon>
    </lineage>
</organism>
<comment type="similarity">
    <text evidence="8">Belongs to the ATPase delta chain family.</text>
</comment>
<comment type="subcellular location">
    <subcellularLocation>
        <location evidence="8">Cell membrane</location>
        <topology evidence="8">Peripheral membrane protein</topology>
    </subcellularLocation>
    <subcellularLocation>
        <location evidence="1">Membrane</location>
    </subcellularLocation>
</comment>
<evidence type="ECO:0000256" key="4">
    <source>
        <dbReference type="ARBA" id="ARBA00023065"/>
    </source>
</evidence>
<keyword evidence="5 8" id="KW-0472">Membrane</keyword>
<keyword evidence="10" id="KW-1185">Reference proteome</keyword>
<dbReference type="InterPro" id="IPR026015">
    <property type="entry name" value="ATP_synth_OSCP/delta_N_sf"/>
</dbReference>
<evidence type="ECO:0000313" key="9">
    <source>
        <dbReference type="EMBL" id="WYM96958.1"/>
    </source>
</evidence>
<keyword evidence="4 8" id="KW-0406">Ion transport</keyword>
<gene>
    <name evidence="8" type="primary">atpH</name>
    <name evidence="9" type="ORF">LQ356_01890</name>
</gene>
<dbReference type="InterPro" id="IPR020781">
    <property type="entry name" value="ATPase_OSCP/d_CS"/>
</dbReference>
<name>A0ABZ2TP56_9BACT</name>
<dbReference type="PANTHER" id="PTHR11910">
    <property type="entry name" value="ATP SYNTHASE DELTA CHAIN"/>
    <property type="match status" value="1"/>
</dbReference>
<dbReference type="NCBIfam" id="NF009975">
    <property type="entry name" value="PRK13436.1"/>
    <property type="match status" value="1"/>
</dbReference>
<keyword evidence="6 8" id="KW-0139">CF(1)</keyword>
<dbReference type="Pfam" id="PF00213">
    <property type="entry name" value="OSCP"/>
    <property type="match status" value="1"/>
</dbReference>
<dbReference type="Gene3D" id="1.10.520.20">
    <property type="entry name" value="N-terminal domain of the delta subunit of the F1F0-ATP synthase"/>
    <property type="match status" value="1"/>
</dbReference>
<accession>A0ABZ2TP56</accession>
<keyword evidence="3 8" id="KW-0375">Hydrogen ion transport</keyword>
<dbReference type="RefSeq" id="WP_405311096.1">
    <property type="nucleotide sequence ID" value="NZ_CP088155.1"/>
</dbReference>
<dbReference type="EMBL" id="CP088155">
    <property type="protein sequence ID" value="WYM96958.1"/>
    <property type="molecule type" value="Genomic_DNA"/>
</dbReference>
<sequence>MEDLNTIVYNWSFALLDLASESNKMEKITNEIVIIEKNIKQNREYLKYLNSYSISLDEKYQKIDEAFATFHQYIVNFIKLAIKANVAKYLLIIFKKYIELANAKMNVKYGIIYSTEKLSKEEITKFEKKLSKKLSTEVLLVNKIDKSLLAGIKIKVGDYIIENSIEGFLNTFKKYSIKG</sequence>
<evidence type="ECO:0000256" key="6">
    <source>
        <dbReference type="ARBA" id="ARBA00023196"/>
    </source>
</evidence>
<comment type="function">
    <text evidence="8">F(1)F(0) ATP synthase produces ATP from ADP in the presence of a proton or sodium gradient. F-type ATPases consist of two structural domains, F(1) containing the extramembraneous catalytic core and F(0) containing the membrane proton channel, linked together by a central stalk and a peripheral stalk. During catalysis, ATP synthesis in the catalytic domain of F(1) is coupled via a rotary mechanism of the central stalk subunits to proton translocation.</text>
</comment>
<dbReference type="PRINTS" id="PR00125">
    <property type="entry name" value="ATPASEDELTA"/>
</dbReference>